<dbReference type="Gene3D" id="3.40.50.2300">
    <property type="match status" value="1"/>
</dbReference>
<dbReference type="InterPro" id="IPR018060">
    <property type="entry name" value="HTH_AraC"/>
</dbReference>
<organism evidence="7 8">
    <name type="scientific">Cohnella zeiphila</name>
    <dbReference type="NCBI Taxonomy" id="2761120"/>
    <lineage>
        <taxon>Bacteria</taxon>
        <taxon>Bacillati</taxon>
        <taxon>Bacillota</taxon>
        <taxon>Bacilli</taxon>
        <taxon>Bacillales</taxon>
        <taxon>Paenibacillaceae</taxon>
        <taxon>Cohnella</taxon>
    </lineage>
</organism>
<evidence type="ECO:0000256" key="4">
    <source>
        <dbReference type="PROSITE-ProRule" id="PRU00169"/>
    </source>
</evidence>
<keyword evidence="1" id="KW-0805">Transcription regulation</keyword>
<dbReference type="CDD" id="cd17536">
    <property type="entry name" value="REC_YesN-like"/>
    <property type="match status" value="1"/>
</dbReference>
<dbReference type="PRINTS" id="PR00032">
    <property type="entry name" value="HTHARAC"/>
</dbReference>
<dbReference type="Pfam" id="PF00072">
    <property type="entry name" value="Response_reg"/>
    <property type="match status" value="1"/>
</dbReference>
<dbReference type="Gene3D" id="1.10.10.60">
    <property type="entry name" value="Homeodomain-like"/>
    <property type="match status" value="2"/>
</dbReference>
<dbReference type="Pfam" id="PF12833">
    <property type="entry name" value="HTH_18"/>
    <property type="match status" value="1"/>
</dbReference>
<feature type="domain" description="HTH araC/xylS-type" evidence="5">
    <location>
        <begin position="430"/>
        <end position="528"/>
    </location>
</feature>
<dbReference type="InterPro" id="IPR011006">
    <property type="entry name" value="CheY-like_superfamily"/>
</dbReference>
<evidence type="ECO:0000313" key="8">
    <source>
        <dbReference type="Proteomes" id="UP000564644"/>
    </source>
</evidence>
<dbReference type="InterPro" id="IPR001789">
    <property type="entry name" value="Sig_transdc_resp-reg_receiver"/>
</dbReference>
<sequence>MYNLLVVDDEEVAIRGIAEGIDWSALPLAHIFTAYDAEEARRILGEHPIHVMISDIDMPQENGIELLAWANVHSPQTKTIFLTGHADFKYAQQAVHLSGFDYMLKPIDHALLRQAVEKALDEVAGREEEESLRRTYEFYYDQWNRQLPLLVERLWQDVLNLRLPATEEQLLPAFALYGLKLGMSSAIVPVLISIEEWKQEWSARDEEIMTYALKNAAADILLRDREGHIVQEQNGMLFALLYDADEDVEELAERCREYIRKCSEYLYGIVSCYIGEPVTAGGLRQAVRQLSEMERGNVSRMGAVHRKAPDAKPKRMQANVPDLEEWGELVLQGKKREVLDRIEQLFDRLQQEEADRDYLSRYYFGMIHIVYQLLQKKNLSPAELYGQGEWENGVQAMKSLGAMKAWSMRLLGSAADYMDGQGMMMSQTVVKVRQFIDDHLHLDLNRESIAEQVYLNPAYLSRLFRKETGLSLTDYMVDRRTSQAKVELARTNNKISDIASSVGYCNFSHFSKLFKKMTGLTPQEYRKRHQDVT</sequence>
<feature type="domain" description="Response regulatory" evidence="6">
    <location>
        <begin position="3"/>
        <end position="120"/>
    </location>
</feature>
<dbReference type="SUPFAM" id="SSF52172">
    <property type="entry name" value="CheY-like"/>
    <property type="match status" value="1"/>
</dbReference>
<dbReference type="EMBL" id="JACJVO010000028">
    <property type="protein sequence ID" value="MBB6733646.1"/>
    <property type="molecule type" value="Genomic_DNA"/>
</dbReference>
<dbReference type="PROSITE" id="PS50110">
    <property type="entry name" value="RESPONSE_REGULATORY"/>
    <property type="match status" value="1"/>
</dbReference>
<name>A0A7X0SPJ1_9BACL</name>
<keyword evidence="3" id="KW-0804">Transcription</keyword>
<keyword evidence="4" id="KW-0597">Phosphoprotein</keyword>
<dbReference type="PANTHER" id="PTHR43280:SF28">
    <property type="entry name" value="HTH-TYPE TRANSCRIPTIONAL ACTIVATOR RHAS"/>
    <property type="match status" value="1"/>
</dbReference>
<keyword evidence="2" id="KW-0238">DNA-binding</keyword>
<evidence type="ECO:0000256" key="1">
    <source>
        <dbReference type="ARBA" id="ARBA00023015"/>
    </source>
</evidence>
<dbReference type="GO" id="GO:0043565">
    <property type="term" value="F:sequence-specific DNA binding"/>
    <property type="evidence" value="ECO:0007669"/>
    <property type="project" value="InterPro"/>
</dbReference>
<evidence type="ECO:0000256" key="2">
    <source>
        <dbReference type="ARBA" id="ARBA00023125"/>
    </source>
</evidence>
<proteinExistence type="predicted"/>
<protein>
    <submittedName>
        <fullName evidence="7">Helix-turn-helix domain-containing protein</fullName>
    </submittedName>
</protein>
<accession>A0A7X0SPJ1</accession>
<evidence type="ECO:0000256" key="3">
    <source>
        <dbReference type="ARBA" id="ARBA00023163"/>
    </source>
</evidence>
<evidence type="ECO:0000259" key="5">
    <source>
        <dbReference type="PROSITE" id="PS01124"/>
    </source>
</evidence>
<dbReference type="AlphaFoldDB" id="A0A7X0SPJ1"/>
<dbReference type="InterPro" id="IPR020449">
    <property type="entry name" value="Tscrpt_reg_AraC-type_HTH"/>
</dbReference>
<dbReference type="PANTHER" id="PTHR43280">
    <property type="entry name" value="ARAC-FAMILY TRANSCRIPTIONAL REGULATOR"/>
    <property type="match status" value="1"/>
</dbReference>
<dbReference type="RefSeq" id="WP_185131301.1">
    <property type="nucleotide sequence ID" value="NZ_JACJVO010000028.1"/>
</dbReference>
<reference evidence="7 8" key="1">
    <citation type="submission" date="2020-08" db="EMBL/GenBank/DDBJ databases">
        <title>Cohnella phylogeny.</title>
        <authorList>
            <person name="Dunlap C."/>
        </authorList>
    </citation>
    <scope>NUCLEOTIDE SEQUENCE [LARGE SCALE GENOMIC DNA]</scope>
    <source>
        <strain evidence="7 8">CBP 2801</strain>
    </source>
</reference>
<dbReference type="Proteomes" id="UP000564644">
    <property type="component" value="Unassembled WGS sequence"/>
</dbReference>
<feature type="modified residue" description="4-aspartylphosphate" evidence="4">
    <location>
        <position position="55"/>
    </location>
</feature>
<dbReference type="GO" id="GO:0000160">
    <property type="term" value="P:phosphorelay signal transduction system"/>
    <property type="evidence" value="ECO:0007669"/>
    <property type="project" value="InterPro"/>
</dbReference>
<keyword evidence="8" id="KW-1185">Reference proteome</keyword>
<evidence type="ECO:0000313" key="7">
    <source>
        <dbReference type="EMBL" id="MBB6733646.1"/>
    </source>
</evidence>
<dbReference type="SMART" id="SM00448">
    <property type="entry name" value="REC"/>
    <property type="match status" value="1"/>
</dbReference>
<gene>
    <name evidence="7" type="ORF">H7C18_22225</name>
</gene>
<dbReference type="SUPFAM" id="SSF46689">
    <property type="entry name" value="Homeodomain-like"/>
    <property type="match status" value="2"/>
</dbReference>
<dbReference type="PROSITE" id="PS01124">
    <property type="entry name" value="HTH_ARAC_FAMILY_2"/>
    <property type="match status" value="1"/>
</dbReference>
<evidence type="ECO:0000259" key="6">
    <source>
        <dbReference type="PROSITE" id="PS50110"/>
    </source>
</evidence>
<dbReference type="SMART" id="SM00342">
    <property type="entry name" value="HTH_ARAC"/>
    <property type="match status" value="1"/>
</dbReference>
<dbReference type="GO" id="GO:0003700">
    <property type="term" value="F:DNA-binding transcription factor activity"/>
    <property type="evidence" value="ECO:0007669"/>
    <property type="project" value="InterPro"/>
</dbReference>
<dbReference type="InterPro" id="IPR009057">
    <property type="entry name" value="Homeodomain-like_sf"/>
</dbReference>
<comment type="caution">
    <text evidence="7">The sequence shown here is derived from an EMBL/GenBank/DDBJ whole genome shotgun (WGS) entry which is preliminary data.</text>
</comment>